<organism evidence="1 2">
    <name type="scientific">Clostridium omnivorum</name>
    <dbReference type="NCBI Taxonomy" id="1604902"/>
    <lineage>
        <taxon>Bacteria</taxon>
        <taxon>Bacillati</taxon>
        <taxon>Bacillota</taxon>
        <taxon>Clostridia</taxon>
        <taxon>Eubacteriales</taxon>
        <taxon>Clostridiaceae</taxon>
        <taxon>Clostridium</taxon>
    </lineage>
</organism>
<dbReference type="EMBL" id="BRXR01000001">
    <property type="protein sequence ID" value="GLC30774.1"/>
    <property type="molecule type" value="Genomic_DNA"/>
</dbReference>
<accession>A0ABQ5N6N7</accession>
<keyword evidence="2" id="KW-1185">Reference proteome</keyword>
<dbReference type="Proteomes" id="UP001208567">
    <property type="component" value="Unassembled WGS sequence"/>
</dbReference>
<reference evidence="1 2" key="1">
    <citation type="journal article" date="2024" name="Int. J. Syst. Evol. Microbiol.">
        <title>Clostridium omnivorum sp. nov., isolated from anoxic soil under the treatment of reductive soil disinfestation.</title>
        <authorList>
            <person name="Ueki A."/>
            <person name="Tonouchi A."/>
            <person name="Kaku N."/>
            <person name="Honma S."/>
            <person name="Ueki K."/>
        </authorList>
    </citation>
    <scope>NUCLEOTIDE SEQUENCE [LARGE SCALE GENOMIC DNA]</scope>
    <source>
        <strain evidence="1 2">E14</strain>
    </source>
</reference>
<gene>
    <name evidence="1" type="ORF">bsdE14_21840</name>
</gene>
<name>A0ABQ5N6N7_9CLOT</name>
<protein>
    <recommendedName>
        <fullName evidence="3">DUF1292 domain-containing protein</fullName>
    </recommendedName>
</protein>
<sequence length="218" mass="25490">MNREEFLKSEKDKYGKIYVDLTYAIDNIGPFIEKDKLDQRKYVNKLPVLKKYIDLLEAAERETSKKGGLLGLFKDDNTVDLLNSYKKDNIETFNQLEHCKNCVYINCAHNHDKFDGCLGCRPNSRIAYCDHDKINVTLHDNWNLRLNNDNTGEVDNFKVLATLHDVEREQKYIILHNRRTDEKFVLYYVPGISDDSYGEISDPEEFDFVVSTYQNVAE</sequence>
<evidence type="ECO:0008006" key="3">
    <source>
        <dbReference type="Google" id="ProtNLM"/>
    </source>
</evidence>
<dbReference type="RefSeq" id="WP_264850053.1">
    <property type="nucleotide sequence ID" value="NZ_BRXR01000001.1"/>
</dbReference>
<proteinExistence type="predicted"/>
<comment type="caution">
    <text evidence="1">The sequence shown here is derived from an EMBL/GenBank/DDBJ whole genome shotgun (WGS) entry which is preliminary data.</text>
</comment>
<evidence type="ECO:0000313" key="2">
    <source>
        <dbReference type="Proteomes" id="UP001208567"/>
    </source>
</evidence>
<evidence type="ECO:0000313" key="1">
    <source>
        <dbReference type="EMBL" id="GLC30774.1"/>
    </source>
</evidence>